<keyword evidence="3" id="KW-1185">Reference proteome</keyword>
<evidence type="ECO:0000256" key="1">
    <source>
        <dbReference type="SAM" id="MobiDB-lite"/>
    </source>
</evidence>
<feature type="region of interest" description="Disordered" evidence="1">
    <location>
        <begin position="103"/>
        <end position="123"/>
    </location>
</feature>
<dbReference type="InParanoid" id="A0A409YVE8"/>
<protein>
    <submittedName>
        <fullName evidence="2">Uncharacterized protein</fullName>
    </submittedName>
</protein>
<dbReference type="EMBL" id="NHTK01000537">
    <property type="protein sequence ID" value="PPR07007.1"/>
    <property type="molecule type" value="Genomic_DNA"/>
</dbReference>
<name>A0A409YVE8_9AGAR</name>
<sequence>MIALRSLKKNAIDAGLEGVAQCSLDRMDAQLDNVAQWSPQIKNLYSHPTRTFLDNESLTFTGLENFTVTWKTRPDEWMKGRTNDYLVTGSTEMDKAYFNEWKNARGADDDGNDERQRKRKKAS</sequence>
<comment type="caution">
    <text evidence="2">The sequence shown here is derived from an EMBL/GenBank/DDBJ whole genome shotgun (WGS) entry which is preliminary data.</text>
</comment>
<evidence type="ECO:0000313" key="2">
    <source>
        <dbReference type="EMBL" id="PPR07007.1"/>
    </source>
</evidence>
<organism evidence="2 3">
    <name type="scientific">Panaeolus cyanescens</name>
    <dbReference type="NCBI Taxonomy" id="181874"/>
    <lineage>
        <taxon>Eukaryota</taxon>
        <taxon>Fungi</taxon>
        <taxon>Dikarya</taxon>
        <taxon>Basidiomycota</taxon>
        <taxon>Agaricomycotina</taxon>
        <taxon>Agaricomycetes</taxon>
        <taxon>Agaricomycetidae</taxon>
        <taxon>Agaricales</taxon>
        <taxon>Agaricineae</taxon>
        <taxon>Galeropsidaceae</taxon>
        <taxon>Panaeolus</taxon>
    </lineage>
</organism>
<feature type="compositionally biased region" description="Basic and acidic residues" evidence="1">
    <location>
        <begin position="103"/>
        <end position="116"/>
    </location>
</feature>
<dbReference type="AlphaFoldDB" id="A0A409YVE8"/>
<dbReference type="Proteomes" id="UP000284842">
    <property type="component" value="Unassembled WGS sequence"/>
</dbReference>
<evidence type="ECO:0000313" key="3">
    <source>
        <dbReference type="Proteomes" id="UP000284842"/>
    </source>
</evidence>
<accession>A0A409YVE8</accession>
<gene>
    <name evidence="2" type="ORF">CVT24_010893</name>
</gene>
<reference evidence="2 3" key="1">
    <citation type="journal article" date="2018" name="Evol. Lett.">
        <title>Horizontal gene cluster transfer increased hallucinogenic mushroom diversity.</title>
        <authorList>
            <person name="Reynolds H.T."/>
            <person name="Vijayakumar V."/>
            <person name="Gluck-Thaler E."/>
            <person name="Korotkin H.B."/>
            <person name="Matheny P.B."/>
            <person name="Slot J.C."/>
        </authorList>
    </citation>
    <scope>NUCLEOTIDE SEQUENCE [LARGE SCALE GENOMIC DNA]</scope>
    <source>
        <strain evidence="2 3">2629</strain>
    </source>
</reference>
<proteinExistence type="predicted"/>